<feature type="transmembrane region" description="Helical" evidence="10">
    <location>
        <begin position="237"/>
        <end position="257"/>
    </location>
</feature>
<dbReference type="PANTHER" id="PTHR26453">
    <property type="entry name" value="OLFACTORY RECEPTOR"/>
    <property type="match status" value="1"/>
</dbReference>
<keyword evidence="7 10" id="KW-0472">Membrane</keyword>
<evidence type="ECO:0000256" key="5">
    <source>
        <dbReference type="ARBA" id="ARBA00022725"/>
    </source>
</evidence>
<dbReference type="InterPro" id="IPR000276">
    <property type="entry name" value="GPCR_Rhodpsn"/>
</dbReference>
<keyword evidence="5 10" id="KW-0552">Olfaction</keyword>
<evidence type="ECO:0000256" key="3">
    <source>
        <dbReference type="ARBA" id="ARBA00022606"/>
    </source>
</evidence>
<evidence type="ECO:0000256" key="2">
    <source>
        <dbReference type="ARBA" id="ARBA00022475"/>
    </source>
</evidence>
<feature type="transmembrane region" description="Helical" evidence="10">
    <location>
        <begin position="334"/>
        <end position="353"/>
    </location>
</feature>
<dbReference type="GO" id="GO:0004984">
    <property type="term" value="F:olfactory receptor activity"/>
    <property type="evidence" value="ECO:0007669"/>
    <property type="project" value="InterPro"/>
</dbReference>
<comment type="similarity">
    <text evidence="9">Belongs to the G-protein coupled receptor 1 family.</text>
</comment>
<feature type="transmembrane region" description="Helical" evidence="10">
    <location>
        <begin position="60"/>
        <end position="77"/>
    </location>
</feature>
<feature type="transmembrane region" description="Helical" evidence="10">
    <location>
        <begin position="304"/>
        <end position="322"/>
    </location>
</feature>
<feature type="transmembrane region" description="Helical" evidence="10">
    <location>
        <begin position="101"/>
        <end position="120"/>
    </location>
</feature>
<keyword evidence="8 9" id="KW-0807">Transducer</keyword>
<dbReference type="AlphaFoldDB" id="A0A8C3D5Q0"/>
<keyword evidence="6 10" id="KW-1133">Transmembrane helix</keyword>
<feature type="transmembrane region" description="Helical" evidence="10">
    <location>
        <begin position="263"/>
        <end position="284"/>
    </location>
</feature>
<dbReference type="Gene3D" id="1.20.1070.10">
    <property type="entry name" value="Rhodopsin 7-helix transmembrane proteins"/>
    <property type="match status" value="2"/>
</dbReference>
<dbReference type="InterPro" id="IPR000725">
    <property type="entry name" value="Olfact_rcpt"/>
</dbReference>
<keyword evidence="2 10" id="KW-1003">Cell membrane</keyword>
<accession>A0A8U7NGF9</accession>
<feature type="transmembrane region" description="Helical" evidence="10">
    <location>
        <begin position="25"/>
        <end position="48"/>
    </location>
</feature>
<dbReference type="FunFam" id="1.20.1070.10:FF:000001">
    <property type="entry name" value="Olfactory receptor"/>
    <property type="match status" value="1"/>
</dbReference>
<evidence type="ECO:0000256" key="7">
    <source>
        <dbReference type="ARBA" id="ARBA00023136"/>
    </source>
</evidence>
<reference evidence="11" key="2">
    <citation type="submission" date="2025-08" db="UniProtKB">
        <authorList>
            <consortium name="Ensembl"/>
        </authorList>
    </citation>
    <scope>IDENTIFICATION</scope>
</reference>
<dbReference type="InterPro" id="IPR017452">
    <property type="entry name" value="GPCR_Rhodpsn_7TM"/>
</dbReference>
<dbReference type="GO" id="GO:0004930">
    <property type="term" value="F:G protein-coupled receptor activity"/>
    <property type="evidence" value="ECO:0007669"/>
    <property type="project" value="UniProtKB-KW"/>
</dbReference>
<keyword evidence="9" id="KW-0297">G-protein coupled receptor</keyword>
<dbReference type="PRINTS" id="PR00245">
    <property type="entry name" value="OLFACTORYR"/>
</dbReference>
<protein>
    <recommendedName>
        <fullName evidence="10">Olfactory receptor</fullName>
    </recommendedName>
</protein>
<keyword evidence="9" id="KW-0675">Receptor</keyword>
<evidence type="ECO:0000313" key="11">
    <source>
        <dbReference type="Ensembl" id="ENSCMUP00000002061.2"/>
    </source>
</evidence>
<evidence type="ECO:0000256" key="8">
    <source>
        <dbReference type="ARBA" id="ARBA00023224"/>
    </source>
</evidence>
<comment type="subcellular location">
    <subcellularLocation>
        <location evidence="1 10">Cell membrane</location>
        <topology evidence="1 10">Multi-pass membrane protein</topology>
    </subcellularLocation>
</comment>
<evidence type="ECO:0000256" key="6">
    <source>
        <dbReference type="ARBA" id="ARBA00022989"/>
    </source>
</evidence>
<keyword evidence="4 9" id="KW-0812">Transmembrane</keyword>
<keyword evidence="3 10" id="KW-0716">Sensory transduction</keyword>
<dbReference type="GO" id="GO:0005886">
    <property type="term" value="C:plasma membrane"/>
    <property type="evidence" value="ECO:0007669"/>
    <property type="project" value="UniProtKB-SubCell"/>
</dbReference>
<accession>A0A8C3D5Q0</accession>
<reference evidence="12" key="1">
    <citation type="submission" date="2019-10" db="EMBL/GenBank/DDBJ databases">
        <title>Corvus moneduloides (New Caledonian crow) genome, bCorMon1, primary haplotype.</title>
        <authorList>
            <person name="Rutz C."/>
            <person name="Fungtammasan C."/>
            <person name="Mountcastle J."/>
            <person name="Formenti G."/>
            <person name="Chow W."/>
            <person name="Howe K."/>
            <person name="Steele M.P."/>
            <person name="Fernandes J."/>
            <person name="Gilbert M.T.P."/>
            <person name="Fedrigo O."/>
            <person name="Jarvis E.D."/>
            <person name="Gemmell N."/>
        </authorList>
    </citation>
    <scope>NUCLEOTIDE SEQUENCE [LARGE SCALE GENOMIC DNA]</scope>
</reference>
<dbReference type="Proteomes" id="UP000694553">
    <property type="component" value="Unassembled WGS sequence"/>
</dbReference>
<evidence type="ECO:0000256" key="9">
    <source>
        <dbReference type="RuleBase" id="RU000688"/>
    </source>
</evidence>
<keyword evidence="12" id="KW-1185">Reference proteome</keyword>
<dbReference type="PROSITE" id="PS00237">
    <property type="entry name" value="G_PROTEIN_RECEP_F1_1"/>
    <property type="match status" value="1"/>
</dbReference>
<feature type="transmembrane region" description="Helical" evidence="10">
    <location>
        <begin position="140"/>
        <end position="158"/>
    </location>
</feature>
<dbReference type="SUPFAM" id="SSF81321">
    <property type="entry name" value="Family A G protein-coupled receptor-like"/>
    <property type="match status" value="2"/>
</dbReference>
<evidence type="ECO:0000256" key="1">
    <source>
        <dbReference type="ARBA" id="ARBA00004651"/>
    </source>
</evidence>
<reference evidence="11" key="3">
    <citation type="submission" date="2025-09" db="UniProtKB">
        <authorList>
            <consortium name="Ensembl"/>
        </authorList>
    </citation>
    <scope>IDENTIFICATION</scope>
</reference>
<dbReference type="PRINTS" id="PR00237">
    <property type="entry name" value="GPCRRHODOPSN"/>
</dbReference>
<dbReference type="PROSITE" id="PS50262">
    <property type="entry name" value="G_PROTEIN_RECEP_F1_2"/>
    <property type="match status" value="1"/>
</dbReference>
<evidence type="ECO:0000256" key="4">
    <source>
        <dbReference type="ARBA" id="ARBA00022692"/>
    </source>
</evidence>
<evidence type="ECO:0000313" key="12">
    <source>
        <dbReference type="Proteomes" id="UP000694553"/>
    </source>
</evidence>
<proteinExistence type="inferred from homology"/>
<comment type="caution">
    <text evidence="10">Lacks conserved residue(s) required for the propagation of feature annotation.</text>
</comment>
<sequence>MGGRNETKVMYFILLGFPTTAELQLLLFSTLLLVYLLTVLENFLIILIIRNNQGLQNPMYFFLGSLSFLEIWYVSVIEPKMIVDVISHDKRISFQGCMTQLYFFVTFVCTEYILLAVMAYDRFVAICKPLRYPLIMSHKFCAQLIAGCWMCGLTTSSIKLSFIARLSYCDVDKINHYFCDISPLLNISCSDSSLAELVDFILALMVIMVPLCIVVASYICIMFTVLKIPSSQGRQKAFYTCSSHLTVVILFYSTTLFTYMCGFIIVGTALVVFISYGYIIITIIQMPSIRMCITEGKRKALSTCGTQITVVSLIFIPSIFTYAQPDKKHPRDKVASIVYTVVTPMLNPMIYTLRNTEMKKAGLYWRPPGADMESVHKMPTFPQGEYSLISLANQYI</sequence>
<dbReference type="Ensembl" id="ENSCMUT00000002217.2">
    <property type="protein sequence ID" value="ENSCMUP00000002061.2"/>
    <property type="gene ID" value="ENSCMUG00000001411.2"/>
</dbReference>
<organism evidence="11 12">
    <name type="scientific">Corvus moneduloides</name>
    <name type="common">New Caledonian crow</name>
    <dbReference type="NCBI Taxonomy" id="1196302"/>
    <lineage>
        <taxon>Eukaryota</taxon>
        <taxon>Metazoa</taxon>
        <taxon>Chordata</taxon>
        <taxon>Craniata</taxon>
        <taxon>Vertebrata</taxon>
        <taxon>Euteleostomi</taxon>
        <taxon>Archelosauria</taxon>
        <taxon>Archosauria</taxon>
        <taxon>Dinosauria</taxon>
        <taxon>Saurischia</taxon>
        <taxon>Theropoda</taxon>
        <taxon>Coelurosauria</taxon>
        <taxon>Aves</taxon>
        <taxon>Neognathae</taxon>
        <taxon>Neoaves</taxon>
        <taxon>Telluraves</taxon>
        <taxon>Australaves</taxon>
        <taxon>Passeriformes</taxon>
        <taxon>Corvoidea</taxon>
        <taxon>Corvidae</taxon>
        <taxon>Corvus</taxon>
    </lineage>
</organism>
<evidence type="ECO:0000256" key="10">
    <source>
        <dbReference type="RuleBase" id="RU363047"/>
    </source>
</evidence>
<feature type="transmembrane region" description="Helical" evidence="10">
    <location>
        <begin position="200"/>
        <end position="225"/>
    </location>
</feature>
<name>A0A8C3D5Q0_CORMO</name>
<dbReference type="Pfam" id="PF13853">
    <property type="entry name" value="7tm_4"/>
    <property type="match status" value="2"/>
</dbReference>